<dbReference type="Proteomes" id="UP000006860">
    <property type="component" value="Chromosome"/>
</dbReference>
<dbReference type="RefSeq" id="WP_013627531.1">
    <property type="nucleotide sequence ID" value="NC_015174.1"/>
</dbReference>
<dbReference type="Pfam" id="PF02195">
    <property type="entry name" value="ParB_N"/>
    <property type="match status" value="1"/>
</dbReference>
<dbReference type="STRING" id="756272.Plabr_1183"/>
<feature type="domain" description="ParB-like N-terminal" evidence="1">
    <location>
        <begin position="4"/>
        <end position="93"/>
    </location>
</feature>
<proteinExistence type="predicted"/>
<dbReference type="EMBL" id="CP002546">
    <property type="protein sequence ID" value="ADY58798.1"/>
    <property type="molecule type" value="Genomic_DNA"/>
</dbReference>
<keyword evidence="3" id="KW-1185">Reference proteome</keyword>
<dbReference type="AlphaFoldDB" id="F0SLQ7"/>
<dbReference type="SUPFAM" id="SSF110849">
    <property type="entry name" value="ParB/Sulfiredoxin"/>
    <property type="match status" value="1"/>
</dbReference>
<dbReference type="InterPro" id="IPR036086">
    <property type="entry name" value="ParB/Sulfiredoxin_sf"/>
</dbReference>
<reference evidence="3" key="1">
    <citation type="submission" date="2011-02" db="EMBL/GenBank/DDBJ databases">
        <title>The complete genome of Planctomyces brasiliensis DSM 5305.</title>
        <authorList>
            <person name="Lucas S."/>
            <person name="Copeland A."/>
            <person name="Lapidus A."/>
            <person name="Bruce D."/>
            <person name="Goodwin L."/>
            <person name="Pitluck S."/>
            <person name="Kyrpides N."/>
            <person name="Mavromatis K."/>
            <person name="Pagani I."/>
            <person name="Ivanova N."/>
            <person name="Ovchinnikova G."/>
            <person name="Lu M."/>
            <person name="Detter J.C."/>
            <person name="Han C."/>
            <person name="Land M."/>
            <person name="Hauser L."/>
            <person name="Markowitz V."/>
            <person name="Cheng J.-F."/>
            <person name="Hugenholtz P."/>
            <person name="Woyke T."/>
            <person name="Wu D."/>
            <person name="Tindall B."/>
            <person name="Pomrenke H.G."/>
            <person name="Brambilla E."/>
            <person name="Klenk H.-P."/>
            <person name="Eisen J.A."/>
        </authorList>
    </citation>
    <scope>NUCLEOTIDE SEQUENCE [LARGE SCALE GENOMIC DNA]</scope>
    <source>
        <strain evidence="3">ATCC 49424 / DSM 5305 / JCM 21570 / IAM 15109 / NBRC 103401 / IFAM 1448</strain>
    </source>
</reference>
<dbReference type="CDD" id="cd16401">
    <property type="entry name" value="ParB_N_like_MT"/>
    <property type="match status" value="1"/>
</dbReference>
<evidence type="ECO:0000259" key="1">
    <source>
        <dbReference type="SMART" id="SM00470"/>
    </source>
</evidence>
<name>F0SLQ7_RUBBR</name>
<dbReference type="eggNOG" id="COG1475">
    <property type="taxonomic scope" value="Bacteria"/>
</dbReference>
<protein>
    <submittedName>
        <fullName evidence="2">ParB domain protein nuclease</fullName>
    </submittedName>
</protein>
<dbReference type="Gene3D" id="3.90.1530.10">
    <property type="entry name" value="Conserved hypothetical protein from pyrococcus furiosus pfu- 392566-001, ParB domain"/>
    <property type="match status" value="1"/>
</dbReference>
<accession>F0SLQ7</accession>
<dbReference type="KEGG" id="pbs:Plabr_1183"/>
<sequence length="189" mass="21312">MRVEMKAIGELRPADYNPRVSLKPGMPAYERLKRSLDEFELVQPLVWNEQTGHVVGGHQRLTLLQEAGHREVPVVVVSLSPEREKALNVALNNEQVAGQWDVEKLQDLLKDLIELPDFDETLTGFSEKEMNGLLLEPAPEFATGDDEGEAETRVTVTLKVDADDWGNVETELNDLLGQYEMDVHVRLPE</sequence>
<dbReference type="SMART" id="SM00470">
    <property type="entry name" value="ParB"/>
    <property type="match status" value="1"/>
</dbReference>
<organism evidence="2 3">
    <name type="scientific">Rubinisphaera brasiliensis (strain ATCC 49424 / DSM 5305 / JCM 21570 / IAM 15109 / NBRC 103401 / IFAM 1448)</name>
    <name type="common">Planctomyces brasiliensis</name>
    <dbReference type="NCBI Taxonomy" id="756272"/>
    <lineage>
        <taxon>Bacteria</taxon>
        <taxon>Pseudomonadati</taxon>
        <taxon>Planctomycetota</taxon>
        <taxon>Planctomycetia</taxon>
        <taxon>Planctomycetales</taxon>
        <taxon>Planctomycetaceae</taxon>
        <taxon>Rubinisphaera</taxon>
    </lineage>
</organism>
<gene>
    <name evidence="2" type="ordered locus">Plabr_1183</name>
</gene>
<dbReference type="HOGENOM" id="CLU_1239224_0_0_0"/>
<evidence type="ECO:0000313" key="2">
    <source>
        <dbReference type="EMBL" id="ADY58798.1"/>
    </source>
</evidence>
<dbReference type="InterPro" id="IPR003115">
    <property type="entry name" value="ParB_N"/>
</dbReference>
<evidence type="ECO:0000313" key="3">
    <source>
        <dbReference type="Proteomes" id="UP000006860"/>
    </source>
</evidence>